<evidence type="ECO:0000313" key="2">
    <source>
        <dbReference type="EMBL" id="CEM34949.1"/>
    </source>
</evidence>
<protein>
    <recommendedName>
        <fullName evidence="1">F-box domain-containing protein</fullName>
    </recommendedName>
</protein>
<evidence type="ECO:0000313" key="3">
    <source>
        <dbReference type="Proteomes" id="UP000041254"/>
    </source>
</evidence>
<dbReference type="InterPro" id="IPR001810">
    <property type="entry name" value="F-box_dom"/>
</dbReference>
<accession>A0A0G4GVR8</accession>
<organism evidence="2 3">
    <name type="scientific">Vitrella brassicaformis (strain CCMP3155)</name>
    <dbReference type="NCBI Taxonomy" id="1169540"/>
    <lineage>
        <taxon>Eukaryota</taxon>
        <taxon>Sar</taxon>
        <taxon>Alveolata</taxon>
        <taxon>Colpodellida</taxon>
        <taxon>Vitrellaceae</taxon>
        <taxon>Vitrella</taxon>
    </lineage>
</organism>
<dbReference type="AlphaFoldDB" id="A0A0G4GVR8"/>
<evidence type="ECO:0000259" key="1">
    <source>
        <dbReference type="PROSITE" id="PS50181"/>
    </source>
</evidence>
<gene>
    <name evidence="2" type="ORF">Vbra_18777</name>
</gene>
<feature type="domain" description="F-box" evidence="1">
    <location>
        <begin position="2"/>
        <end position="60"/>
    </location>
</feature>
<sequence>MTTSLPSLPLEILLNIQAFVPTIDFIRAFSRLNRALRDVIGGDDGLRYLRVCGEEAWQRFTVSMAVRKGLFSRWGSHIEKTSIAASKSGIDGAATRVDGLVELIERASDTLRVLFVEGHSVHRDQAKALPKRSATTFSRLRHVRILFSDWVHLADVRNWRLPVLRRFEAHAFPSAHLLHGRHADSMKAWVCPSSCLEEISVSPSVCLEKAVEGLEDISHLRVLGHFGRSLSSFSLIPSLLTRPPRPPSLQHIYFDYLDYFAPSHTADSRPQQQPPIPKGSTGTLARIEPASHLLTLFRHLSAPGAQWHTKLLSCRFLSLPTHPSLTSIEDHVCAVRLVERVCAGAVGVEVHHRMGQGEEGHLGPLRFASCEEMTVGLDCRIPMAFRHRQTTYPKLTTLRVGLRGSPSDPQPLRHLPHLADTFHLMPAVRSIRFTAVEAIHTRPPQEEGHRCPIAQLLTALPPSVTRLGLLECSGDPLGVHLLAQFLAGRTCVGETRQPGELPAVETIRMVEGDGSGVGRDCWTDAMATTAIDRMLGWSQLELRVDAEDIVDFVRVYRGLIELSRRLTGVRHVAVSIECSDDVVEGDETYTAWVVISRRAAELSIDPSWSSRTFLRPVLMPLVD</sequence>
<keyword evidence="3" id="KW-1185">Reference proteome</keyword>
<dbReference type="EMBL" id="CDMY01000840">
    <property type="protein sequence ID" value="CEM34949.1"/>
    <property type="molecule type" value="Genomic_DNA"/>
</dbReference>
<dbReference type="PROSITE" id="PS50181">
    <property type="entry name" value="FBOX"/>
    <property type="match status" value="1"/>
</dbReference>
<dbReference type="VEuPathDB" id="CryptoDB:Vbra_18777"/>
<dbReference type="Proteomes" id="UP000041254">
    <property type="component" value="Unassembled WGS sequence"/>
</dbReference>
<name>A0A0G4GVR8_VITBC</name>
<proteinExistence type="predicted"/>
<reference evidence="2 3" key="1">
    <citation type="submission" date="2014-11" db="EMBL/GenBank/DDBJ databases">
        <authorList>
            <person name="Zhu J."/>
            <person name="Qi W."/>
            <person name="Song R."/>
        </authorList>
    </citation>
    <scope>NUCLEOTIDE SEQUENCE [LARGE SCALE GENOMIC DNA]</scope>
</reference>
<dbReference type="InParanoid" id="A0A0G4GVR8"/>